<name>A0A9E7K4M5_9LILI</name>
<reference evidence="1" key="1">
    <citation type="submission" date="2022-05" db="EMBL/GenBank/DDBJ databases">
        <title>The Musa troglodytarum L. genome provides insights into the mechanism of non-climacteric behaviour and enrichment of carotenoids.</title>
        <authorList>
            <person name="Wang J."/>
        </authorList>
    </citation>
    <scope>NUCLEOTIDE SEQUENCE</scope>
    <source>
        <tissue evidence="1">Leaf</tissue>
    </source>
</reference>
<evidence type="ECO:0000313" key="1">
    <source>
        <dbReference type="EMBL" id="URE06308.1"/>
    </source>
</evidence>
<evidence type="ECO:0000313" key="2">
    <source>
        <dbReference type="Proteomes" id="UP001055439"/>
    </source>
</evidence>
<dbReference type="Proteomes" id="UP001055439">
    <property type="component" value="Chromosome 5"/>
</dbReference>
<accession>A0A9E7K4M5</accession>
<sequence>MFAILLYECAVGCGTSVTRFFILRLVLYETGAVYQSSHQPGLVWTVASQRKYFPHHADEKGHERLL</sequence>
<dbReference type="OrthoDB" id="25790at2759"/>
<proteinExistence type="predicted"/>
<dbReference type="EMBL" id="CP097507">
    <property type="protein sequence ID" value="URE06308.1"/>
    <property type="molecule type" value="Genomic_DNA"/>
</dbReference>
<organism evidence="1 2">
    <name type="scientific">Musa troglodytarum</name>
    <name type="common">fe'i banana</name>
    <dbReference type="NCBI Taxonomy" id="320322"/>
    <lineage>
        <taxon>Eukaryota</taxon>
        <taxon>Viridiplantae</taxon>
        <taxon>Streptophyta</taxon>
        <taxon>Embryophyta</taxon>
        <taxon>Tracheophyta</taxon>
        <taxon>Spermatophyta</taxon>
        <taxon>Magnoliopsida</taxon>
        <taxon>Liliopsida</taxon>
        <taxon>Zingiberales</taxon>
        <taxon>Musaceae</taxon>
        <taxon>Musa</taxon>
    </lineage>
</organism>
<keyword evidence="2" id="KW-1185">Reference proteome</keyword>
<protein>
    <submittedName>
        <fullName evidence="1">Transcription factor TFIIB repeat</fullName>
    </submittedName>
</protein>
<dbReference type="AlphaFoldDB" id="A0A9E7K4M5"/>
<gene>
    <name evidence="1" type="ORF">MUK42_20821</name>
</gene>